<name>A0ABW4HGF8_9FLAO</name>
<dbReference type="Gene3D" id="2.60.120.1440">
    <property type="match status" value="1"/>
</dbReference>
<evidence type="ECO:0000313" key="4">
    <source>
        <dbReference type="EMBL" id="MFD1604456.1"/>
    </source>
</evidence>
<dbReference type="PIRSF" id="PIRSF018266">
    <property type="entry name" value="FecR"/>
    <property type="match status" value="1"/>
</dbReference>
<dbReference type="PANTHER" id="PTHR30273">
    <property type="entry name" value="PERIPLASMIC SIGNAL SENSOR AND SIGMA FACTOR ACTIVATOR FECR-RELATED"/>
    <property type="match status" value="1"/>
</dbReference>
<protein>
    <submittedName>
        <fullName evidence="4">FecR family protein</fullName>
    </submittedName>
</protein>
<accession>A0ABW4HGF8</accession>
<keyword evidence="1" id="KW-0472">Membrane</keyword>
<sequence length="345" mass="39269">MDKSNRKFFNDKQNTINWLAQLFERYVNGQATEKEKEIIENWNADSEATTYNATETEVKEGCNVIWQRLTAEFGFEQETPKPIAKQKVIRLSSFIKYAVAAAVILFAGIGTYFYTSKETTENISSQQYADNKIYFESKKGEHLEITLIDGSTIRLNSNTKVAIIKTEFNTKIREFWLEEGEAFFEIAKNPEKPFIIHSTGLQTTVLGTSFNIKAYKELDETSVSVRDGKVQVKHQGNLLGVFTKNKQITVNKTTGSTVKSQVSWEDAASWMENRLVMNGANAKELKLRLKQYFNVTVEIKNNKLDGKLLSCSFPSDVSLKEVMQGISVLYNIKYDLSQSGKLIIY</sequence>
<dbReference type="RefSeq" id="WP_379815546.1">
    <property type="nucleotide sequence ID" value="NZ_JBHUDZ010000016.1"/>
</dbReference>
<dbReference type="Proteomes" id="UP001597138">
    <property type="component" value="Unassembled WGS sequence"/>
</dbReference>
<evidence type="ECO:0000256" key="1">
    <source>
        <dbReference type="SAM" id="Phobius"/>
    </source>
</evidence>
<keyword evidence="1" id="KW-1133">Transmembrane helix</keyword>
<dbReference type="PANTHER" id="PTHR30273:SF2">
    <property type="entry name" value="PROTEIN FECR"/>
    <property type="match status" value="1"/>
</dbReference>
<dbReference type="InterPro" id="IPR012373">
    <property type="entry name" value="Ferrdict_sens_TM"/>
</dbReference>
<dbReference type="EMBL" id="JBHUDZ010000016">
    <property type="protein sequence ID" value="MFD1604456.1"/>
    <property type="molecule type" value="Genomic_DNA"/>
</dbReference>
<organism evidence="4 5">
    <name type="scientific">Flavobacterium artemisiae</name>
    <dbReference type="NCBI Taxonomy" id="2126556"/>
    <lineage>
        <taxon>Bacteria</taxon>
        <taxon>Pseudomonadati</taxon>
        <taxon>Bacteroidota</taxon>
        <taxon>Flavobacteriia</taxon>
        <taxon>Flavobacteriales</taxon>
        <taxon>Flavobacteriaceae</taxon>
        <taxon>Flavobacterium</taxon>
    </lineage>
</organism>
<evidence type="ECO:0000259" key="3">
    <source>
        <dbReference type="Pfam" id="PF16344"/>
    </source>
</evidence>
<keyword evidence="5" id="KW-1185">Reference proteome</keyword>
<evidence type="ECO:0000259" key="2">
    <source>
        <dbReference type="Pfam" id="PF04773"/>
    </source>
</evidence>
<dbReference type="InterPro" id="IPR006860">
    <property type="entry name" value="FecR"/>
</dbReference>
<feature type="transmembrane region" description="Helical" evidence="1">
    <location>
        <begin position="94"/>
        <end position="114"/>
    </location>
</feature>
<dbReference type="Pfam" id="PF04773">
    <property type="entry name" value="FecR"/>
    <property type="match status" value="1"/>
</dbReference>
<evidence type="ECO:0000313" key="5">
    <source>
        <dbReference type="Proteomes" id="UP001597138"/>
    </source>
</evidence>
<feature type="domain" description="Protein FecR C-terminal" evidence="3">
    <location>
        <begin position="275"/>
        <end position="343"/>
    </location>
</feature>
<gene>
    <name evidence="4" type="ORF">ACFSC2_17095</name>
</gene>
<dbReference type="Pfam" id="PF16344">
    <property type="entry name" value="FecR_C"/>
    <property type="match status" value="1"/>
</dbReference>
<dbReference type="InterPro" id="IPR032508">
    <property type="entry name" value="FecR_C"/>
</dbReference>
<comment type="caution">
    <text evidence="4">The sequence shown here is derived from an EMBL/GenBank/DDBJ whole genome shotgun (WGS) entry which is preliminary data.</text>
</comment>
<reference evidence="5" key="1">
    <citation type="journal article" date="2019" name="Int. J. Syst. Evol. Microbiol.">
        <title>The Global Catalogue of Microorganisms (GCM) 10K type strain sequencing project: providing services to taxonomists for standard genome sequencing and annotation.</title>
        <authorList>
            <consortium name="The Broad Institute Genomics Platform"/>
            <consortium name="The Broad Institute Genome Sequencing Center for Infectious Disease"/>
            <person name="Wu L."/>
            <person name="Ma J."/>
        </authorList>
    </citation>
    <scope>NUCLEOTIDE SEQUENCE [LARGE SCALE GENOMIC DNA]</scope>
    <source>
        <strain evidence="5">CCUG 70865</strain>
    </source>
</reference>
<proteinExistence type="predicted"/>
<feature type="domain" description="FecR protein" evidence="2">
    <location>
        <begin position="136"/>
        <end position="231"/>
    </location>
</feature>
<dbReference type="Gene3D" id="3.55.50.30">
    <property type="match status" value="1"/>
</dbReference>
<keyword evidence="1" id="KW-0812">Transmembrane</keyword>